<feature type="compositionally biased region" description="Acidic residues" evidence="1">
    <location>
        <begin position="222"/>
        <end position="248"/>
    </location>
</feature>
<accession>A0ABU2LQ38</accession>
<keyword evidence="5" id="KW-1185">Reference proteome</keyword>
<dbReference type="Pfam" id="PF03413">
    <property type="entry name" value="PepSY"/>
    <property type="match status" value="1"/>
</dbReference>
<feature type="domain" description="PepSY" evidence="3">
    <location>
        <begin position="167"/>
        <end position="222"/>
    </location>
</feature>
<dbReference type="RefSeq" id="WP_311599149.1">
    <property type="nucleotide sequence ID" value="NZ_JAVREM010000016.1"/>
</dbReference>
<dbReference type="Gene3D" id="3.10.450.40">
    <property type="match status" value="1"/>
</dbReference>
<evidence type="ECO:0000313" key="5">
    <source>
        <dbReference type="Proteomes" id="UP001183420"/>
    </source>
</evidence>
<protein>
    <submittedName>
        <fullName evidence="4">PepSY domain-containing protein</fullName>
    </submittedName>
</protein>
<evidence type="ECO:0000259" key="3">
    <source>
        <dbReference type="Pfam" id="PF03413"/>
    </source>
</evidence>
<dbReference type="Gene3D" id="3.30.505.20">
    <property type="match status" value="1"/>
</dbReference>
<feature type="region of interest" description="Disordered" evidence="1">
    <location>
        <begin position="26"/>
        <end position="114"/>
    </location>
</feature>
<feature type="region of interest" description="Disordered" evidence="1">
    <location>
        <begin position="195"/>
        <end position="248"/>
    </location>
</feature>
<dbReference type="EMBL" id="JAVREM010000016">
    <property type="protein sequence ID" value="MDT0319710.1"/>
    <property type="molecule type" value="Genomic_DNA"/>
</dbReference>
<evidence type="ECO:0000313" key="4">
    <source>
        <dbReference type="EMBL" id="MDT0319710.1"/>
    </source>
</evidence>
<feature type="compositionally biased region" description="Acidic residues" evidence="1">
    <location>
        <begin position="58"/>
        <end position="71"/>
    </location>
</feature>
<reference evidence="5" key="1">
    <citation type="submission" date="2023-07" db="EMBL/GenBank/DDBJ databases">
        <title>30 novel species of actinomycetes from the DSMZ collection.</title>
        <authorList>
            <person name="Nouioui I."/>
        </authorList>
    </citation>
    <scope>NUCLEOTIDE SEQUENCE [LARGE SCALE GENOMIC DNA]</scope>
    <source>
        <strain evidence="5">DSM 44918</strain>
    </source>
</reference>
<comment type="caution">
    <text evidence="4">The sequence shown here is derived from an EMBL/GenBank/DDBJ whole genome shotgun (WGS) entry which is preliminary data.</text>
</comment>
<sequence>MKRKVSIAAVAAAAVIGGGVLSAAALGGGSSGSSEATSALGTGQLVSASTDDLAVTDAETDGEDRPDDDGSDDRSSDDRSGGGAGTAAQQAAATALAERAGVVTEVDHEDDGRHAGTWEVEVFGDDGQWYQVRVSEDGAEVVDSRTDQDEDGDDQDDARTAADARVDAARAVDIALGEVSGNGTVESVSLDDGRWDVELRGDDGTEHEVSIDPASGDITAQEQDDQDDDGDDDHGDDQDDDHEDGDDD</sequence>
<gene>
    <name evidence="4" type="ORF">RNC47_15330</name>
</gene>
<feature type="region of interest" description="Disordered" evidence="1">
    <location>
        <begin position="135"/>
        <end position="161"/>
    </location>
</feature>
<feature type="compositionally biased region" description="Low complexity" evidence="1">
    <location>
        <begin position="86"/>
        <end position="101"/>
    </location>
</feature>
<proteinExistence type="predicted"/>
<evidence type="ECO:0000256" key="1">
    <source>
        <dbReference type="SAM" id="MobiDB-lite"/>
    </source>
</evidence>
<organism evidence="4 5">
    <name type="scientific">Streptomyces millisiae</name>
    <dbReference type="NCBI Taxonomy" id="3075542"/>
    <lineage>
        <taxon>Bacteria</taxon>
        <taxon>Bacillati</taxon>
        <taxon>Actinomycetota</taxon>
        <taxon>Actinomycetes</taxon>
        <taxon>Kitasatosporales</taxon>
        <taxon>Streptomycetaceae</taxon>
        <taxon>Streptomyces</taxon>
    </lineage>
</organism>
<dbReference type="InterPro" id="IPR025711">
    <property type="entry name" value="PepSY"/>
</dbReference>
<dbReference type="Proteomes" id="UP001183420">
    <property type="component" value="Unassembled WGS sequence"/>
</dbReference>
<feature type="chain" id="PRO_5046353541" evidence="2">
    <location>
        <begin position="24"/>
        <end position="248"/>
    </location>
</feature>
<evidence type="ECO:0000256" key="2">
    <source>
        <dbReference type="SAM" id="SignalP"/>
    </source>
</evidence>
<feature type="compositionally biased region" description="Low complexity" evidence="1">
    <location>
        <begin position="32"/>
        <end position="43"/>
    </location>
</feature>
<name>A0ABU2LQ38_9ACTN</name>
<feature type="signal peptide" evidence="2">
    <location>
        <begin position="1"/>
        <end position="23"/>
    </location>
</feature>
<feature type="compositionally biased region" description="Basic and acidic residues" evidence="1">
    <location>
        <begin position="195"/>
        <end position="210"/>
    </location>
</feature>
<keyword evidence="2" id="KW-0732">Signal</keyword>